<dbReference type="EnsemblPlants" id="Pp3c3_9280V3.2">
    <property type="protein sequence ID" value="PAC:32941824.CDS.1"/>
    <property type="gene ID" value="Pp3c3_9280"/>
</dbReference>
<protein>
    <submittedName>
        <fullName evidence="1">Uncharacterized protein</fullName>
    </submittedName>
</protein>
<evidence type="ECO:0000313" key="2">
    <source>
        <dbReference type="Proteomes" id="UP000006727"/>
    </source>
</evidence>
<dbReference type="Proteomes" id="UP000006727">
    <property type="component" value="Chromosome 3"/>
</dbReference>
<dbReference type="Gramene" id="Pp3c3_9280V3.2">
    <property type="protein sequence ID" value="PAC:32941824.CDS.1"/>
    <property type="gene ID" value="Pp3c3_9280"/>
</dbReference>
<evidence type="ECO:0000313" key="1">
    <source>
        <dbReference type="EnsemblPlants" id="PAC:32941824.CDS.1"/>
    </source>
</evidence>
<reference evidence="1 2" key="2">
    <citation type="journal article" date="2018" name="Plant J.">
        <title>The Physcomitrella patens chromosome-scale assembly reveals moss genome structure and evolution.</title>
        <authorList>
            <person name="Lang D."/>
            <person name="Ullrich K.K."/>
            <person name="Murat F."/>
            <person name="Fuchs J."/>
            <person name="Jenkins J."/>
            <person name="Haas F.B."/>
            <person name="Piednoel M."/>
            <person name="Gundlach H."/>
            <person name="Van Bel M."/>
            <person name="Meyberg R."/>
            <person name="Vives C."/>
            <person name="Morata J."/>
            <person name="Symeonidi A."/>
            <person name="Hiss M."/>
            <person name="Muchero W."/>
            <person name="Kamisugi Y."/>
            <person name="Saleh O."/>
            <person name="Blanc G."/>
            <person name="Decker E.L."/>
            <person name="van Gessel N."/>
            <person name="Grimwood J."/>
            <person name="Hayes R.D."/>
            <person name="Graham S.W."/>
            <person name="Gunter L.E."/>
            <person name="McDaniel S.F."/>
            <person name="Hoernstein S.N.W."/>
            <person name="Larsson A."/>
            <person name="Li F.W."/>
            <person name="Perroud P.F."/>
            <person name="Phillips J."/>
            <person name="Ranjan P."/>
            <person name="Rokshar D.S."/>
            <person name="Rothfels C.J."/>
            <person name="Schneider L."/>
            <person name="Shu S."/>
            <person name="Stevenson D.W."/>
            <person name="Thummler F."/>
            <person name="Tillich M."/>
            <person name="Villarreal Aguilar J.C."/>
            <person name="Widiez T."/>
            <person name="Wong G.K."/>
            <person name="Wymore A."/>
            <person name="Zhang Y."/>
            <person name="Zimmer A.D."/>
            <person name="Quatrano R.S."/>
            <person name="Mayer K.F.X."/>
            <person name="Goodstein D."/>
            <person name="Casacuberta J.M."/>
            <person name="Vandepoele K."/>
            <person name="Reski R."/>
            <person name="Cuming A.C."/>
            <person name="Tuskan G.A."/>
            <person name="Maumus F."/>
            <person name="Salse J."/>
            <person name="Schmutz J."/>
            <person name="Rensing S.A."/>
        </authorList>
    </citation>
    <scope>NUCLEOTIDE SEQUENCE [LARGE SCALE GENOMIC DNA]</scope>
    <source>
        <strain evidence="1 2">cv. Gransden 2004</strain>
    </source>
</reference>
<keyword evidence="2" id="KW-1185">Reference proteome</keyword>
<reference evidence="1" key="3">
    <citation type="submission" date="2020-12" db="UniProtKB">
        <authorList>
            <consortium name="EnsemblPlants"/>
        </authorList>
    </citation>
    <scope>IDENTIFICATION</scope>
</reference>
<reference evidence="1 2" key="1">
    <citation type="journal article" date="2008" name="Science">
        <title>The Physcomitrella genome reveals evolutionary insights into the conquest of land by plants.</title>
        <authorList>
            <person name="Rensing S."/>
            <person name="Lang D."/>
            <person name="Zimmer A."/>
            <person name="Terry A."/>
            <person name="Salamov A."/>
            <person name="Shapiro H."/>
            <person name="Nishiyama T."/>
            <person name="Perroud P.-F."/>
            <person name="Lindquist E."/>
            <person name="Kamisugi Y."/>
            <person name="Tanahashi T."/>
            <person name="Sakakibara K."/>
            <person name="Fujita T."/>
            <person name="Oishi K."/>
            <person name="Shin-I T."/>
            <person name="Kuroki Y."/>
            <person name="Toyoda A."/>
            <person name="Suzuki Y."/>
            <person name="Hashimoto A."/>
            <person name="Yamaguchi K."/>
            <person name="Sugano A."/>
            <person name="Kohara Y."/>
            <person name="Fujiyama A."/>
            <person name="Anterola A."/>
            <person name="Aoki S."/>
            <person name="Ashton N."/>
            <person name="Barbazuk W.B."/>
            <person name="Barker E."/>
            <person name="Bennetzen J."/>
            <person name="Bezanilla M."/>
            <person name="Blankenship R."/>
            <person name="Cho S.H."/>
            <person name="Dutcher S."/>
            <person name="Estelle M."/>
            <person name="Fawcett J.A."/>
            <person name="Gundlach H."/>
            <person name="Hanada K."/>
            <person name="Heyl A."/>
            <person name="Hicks K.A."/>
            <person name="Hugh J."/>
            <person name="Lohr M."/>
            <person name="Mayer K."/>
            <person name="Melkozernov A."/>
            <person name="Murata T."/>
            <person name="Nelson D."/>
            <person name="Pils B."/>
            <person name="Prigge M."/>
            <person name="Reiss B."/>
            <person name="Renner T."/>
            <person name="Rombauts S."/>
            <person name="Rushton P."/>
            <person name="Sanderfoot A."/>
            <person name="Schween G."/>
            <person name="Shiu S.-H."/>
            <person name="Stueber K."/>
            <person name="Theodoulou F.L."/>
            <person name="Tu H."/>
            <person name="Van de Peer Y."/>
            <person name="Verrier P.J."/>
            <person name="Waters E."/>
            <person name="Wood A."/>
            <person name="Yang L."/>
            <person name="Cove D."/>
            <person name="Cuming A."/>
            <person name="Hasebe M."/>
            <person name="Lucas S."/>
            <person name="Mishler D.B."/>
            <person name="Reski R."/>
            <person name="Grigoriev I."/>
            <person name="Quatrano R.S."/>
            <person name="Boore J.L."/>
        </authorList>
    </citation>
    <scope>NUCLEOTIDE SEQUENCE [LARGE SCALE GENOMIC DNA]</scope>
    <source>
        <strain evidence="1 2">cv. Gransden 2004</strain>
    </source>
</reference>
<accession>A0A7I3ZEY6</accession>
<organism evidence="1 2">
    <name type="scientific">Physcomitrium patens</name>
    <name type="common">Spreading-leaved earth moss</name>
    <name type="synonym">Physcomitrella patens</name>
    <dbReference type="NCBI Taxonomy" id="3218"/>
    <lineage>
        <taxon>Eukaryota</taxon>
        <taxon>Viridiplantae</taxon>
        <taxon>Streptophyta</taxon>
        <taxon>Embryophyta</taxon>
        <taxon>Bryophyta</taxon>
        <taxon>Bryophytina</taxon>
        <taxon>Bryopsida</taxon>
        <taxon>Funariidae</taxon>
        <taxon>Funariales</taxon>
        <taxon>Funariaceae</taxon>
        <taxon>Physcomitrium</taxon>
    </lineage>
</organism>
<dbReference type="EMBL" id="ABEU02000003">
    <property type="status" value="NOT_ANNOTATED_CDS"/>
    <property type="molecule type" value="Genomic_DNA"/>
</dbReference>
<dbReference type="AlphaFoldDB" id="A0A7I3ZEY6"/>
<name>A0A7I3ZEY6_PHYPA</name>
<sequence>MVVGHKMYNFMDYFSRYYQIAVVSKNKNKTTFLK</sequence>
<proteinExistence type="predicted"/>